<dbReference type="EMBL" id="KV454013">
    <property type="protein sequence ID" value="ODV96137.1"/>
    <property type="molecule type" value="Genomic_DNA"/>
</dbReference>
<organism evidence="3 4">
    <name type="scientific">Pachysolen tannophilus NRRL Y-2460</name>
    <dbReference type="NCBI Taxonomy" id="669874"/>
    <lineage>
        <taxon>Eukaryota</taxon>
        <taxon>Fungi</taxon>
        <taxon>Dikarya</taxon>
        <taxon>Ascomycota</taxon>
        <taxon>Saccharomycotina</taxon>
        <taxon>Pichiomycetes</taxon>
        <taxon>Pachysolenaceae</taxon>
        <taxon>Pachysolen</taxon>
    </lineage>
</organism>
<feature type="region of interest" description="Disordered" evidence="1">
    <location>
        <begin position="152"/>
        <end position="213"/>
    </location>
</feature>
<accession>A0A1E4TWN2</accession>
<dbReference type="InterPro" id="IPR041661">
    <property type="entry name" value="ZN622/Rei1/Reh1_Znf-C2H2"/>
</dbReference>
<feature type="domain" description="C2H2-type" evidence="2">
    <location>
        <begin position="20"/>
        <end position="42"/>
    </location>
</feature>
<evidence type="ECO:0000256" key="1">
    <source>
        <dbReference type="SAM" id="MobiDB-lite"/>
    </source>
</evidence>
<protein>
    <recommendedName>
        <fullName evidence="2">C2H2-type domain-containing protein</fullName>
    </recommendedName>
</protein>
<dbReference type="PROSITE" id="PS00028">
    <property type="entry name" value="ZINC_FINGER_C2H2_1"/>
    <property type="match status" value="1"/>
</dbReference>
<dbReference type="SUPFAM" id="SSF57667">
    <property type="entry name" value="beta-beta-alpha zinc fingers"/>
    <property type="match status" value="1"/>
</dbReference>
<dbReference type="AlphaFoldDB" id="A0A1E4TWN2"/>
<keyword evidence="4" id="KW-1185">Reference proteome</keyword>
<evidence type="ECO:0000313" key="4">
    <source>
        <dbReference type="Proteomes" id="UP000094236"/>
    </source>
</evidence>
<feature type="compositionally biased region" description="Acidic residues" evidence="1">
    <location>
        <begin position="187"/>
        <end position="212"/>
    </location>
</feature>
<dbReference type="Proteomes" id="UP000094236">
    <property type="component" value="Unassembled WGS sequence"/>
</dbReference>
<dbReference type="OrthoDB" id="19329at2759"/>
<dbReference type="SMART" id="SM00355">
    <property type="entry name" value="ZnF_C2H2"/>
    <property type="match status" value="3"/>
</dbReference>
<dbReference type="PANTHER" id="PTHR13182">
    <property type="entry name" value="ZINC FINGER PROTEIN 622"/>
    <property type="match status" value="1"/>
</dbReference>
<evidence type="ECO:0000259" key="2">
    <source>
        <dbReference type="PROSITE" id="PS00028"/>
    </source>
</evidence>
<dbReference type="GO" id="GO:0030687">
    <property type="term" value="C:preribosome, large subunit precursor"/>
    <property type="evidence" value="ECO:0007669"/>
    <property type="project" value="TreeGrafter"/>
</dbReference>
<dbReference type="STRING" id="669874.A0A1E4TWN2"/>
<dbReference type="InterPro" id="IPR040025">
    <property type="entry name" value="Znf622/Rei1/Reh1"/>
</dbReference>
<dbReference type="Pfam" id="PF12756">
    <property type="entry name" value="zf-C2H2_2"/>
    <property type="match status" value="1"/>
</dbReference>
<sequence>MDLSISLPHSQNPQRSSFMCNSCAINFPTADLQRYHMKTEWHRYNLKRRVAQLAPVSSDLFAEKFMLSQNKEYERDEDEYGFALYSKRRPRDQPRKQITKKELKRQEKLKLRGRNNLLIGLDEGQGVTRDLSPASVAGSEFSNFSLAESLQTNLESNDRESIGDTLSESRSVEDGSGLYDYSSDNEYVSEETTDDNEEEEDDDDDYDNDTADEDKLMPITTCFFCGDTNEGIEQNIDHMFKSHGLYIPERSNLKDVTGLLEFLSYIFSIDNECLICGFFGKSLESLRQHMVAKGHCKLPFETREDKEFFADFYDFNSSDNGDQEQSSLSNLNNLNNFAEDHSELVLANGSRVAHRSMMSHYNHRNSSSLVPRTEGQRTIAVSGRNFCGGLTLKEVNKLTKNQYLHQQKAKKAYEKRSAKYGNFQAHFRDDVFGTTS</sequence>
<evidence type="ECO:0000313" key="3">
    <source>
        <dbReference type="EMBL" id="ODV96137.1"/>
    </source>
</evidence>
<dbReference type="InterPro" id="IPR036236">
    <property type="entry name" value="Znf_C2H2_sf"/>
</dbReference>
<proteinExistence type="predicted"/>
<dbReference type="InterPro" id="IPR013087">
    <property type="entry name" value="Znf_C2H2_type"/>
</dbReference>
<dbReference type="GO" id="GO:0042273">
    <property type="term" value="P:ribosomal large subunit biogenesis"/>
    <property type="evidence" value="ECO:0007669"/>
    <property type="project" value="EnsemblFungi"/>
</dbReference>
<dbReference type="GO" id="GO:0043023">
    <property type="term" value="F:ribosomal large subunit binding"/>
    <property type="evidence" value="ECO:0007669"/>
    <property type="project" value="EnsemblFungi"/>
</dbReference>
<dbReference type="PANTHER" id="PTHR13182:SF8">
    <property type="entry name" value="CYTOPLASMIC 60S SUBUNIT BIOGENESIS FACTOR ZNF622"/>
    <property type="match status" value="1"/>
</dbReference>
<reference evidence="4" key="1">
    <citation type="submission" date="2016-05" db="EMBL/GenBank/DDBJ databases">
        <title>Comparative genomics of biotechnologically important yeasts.</title>
        <authorList>
            <consortium name="DOE Joint Genome Institute"/>
            <person name="Riley R."/>
            <person name="Haridas S."/>
            <person name="Wolfe K.H."/>
            <person name="Lopes M.R."/>
            <person name="Hittinger C.T."/>
            <person name="Goker M."/>
            <person name="Salamov A."/>
            <person name="Wisecaver J."/>
            <person name="Long T.M."/>
            <person name="Aerts A.L."/>
            <person name="Barry K."/>
            <person name="Choi C."/>
            <person name="Clum A."/>
            <person name="Coughlan A.Y."/>
            <person name="Deshpande S."/>
            <person name="Douglass A.P."/>
            <person name="Hanson S.J."/>
            <person name="Klenk H.-P."/>
            <person name="Labutti K."/>
            <person name="Lapidus A."/>
            <person name="Lindquist E."/>
            <person name="Lipzen A."/>
            <person name="Meier-Kolthoff J.P."/>
            <person name="Ohm R.A."/>
            <person name="Otillar R.P."/>
            <person name="Pangilinan J."/>
            <person name="Peng Y."/>
            <person name="Rokas A."/>
            <person name="Rosa C.A."/>
            <person name="Scheuner C."/>
            <person name="Sibirny A.A."/>
            <person name="Slot J.C."/>
            <person name="Stielow J.B."/>
            <person name="Sun H."/>
            <person name="Kurtzman C.P."/>
            <person name="Blackwell M."/>
            <person name="Grigoriev I.V."/>
            <person name="Jeffries T.W."/>
        </authorList>
    </citation>
    <scope>NUCLEOTIDE SEQUENCE [LARGE SCALE GENOMIC DNA]</scope>
    <source>
        <strain evidence="4">NRRL Y-2460</strain>
    </source>
</reference>
<gene>
    <name evidence="3" type="ORF">PACTADRAFT_49539</name>
</gene>
<name>A0A1E4TWN2_PACTA</name>